<evidence type="ECO:0000313" key="10">
    <source>
        <dbReference type="Proteomes" id="UP000648722"/>
    </source>
</evidence>
<dbReference type="PANTHER" id="PTHR43480">
    <property type="entry name" value="ACYL-[ACYL-CARRIER-PROTEIN]--UDP-N-ACETYLGLUCOSAMINE O-ACYLTRANSFERASE"/>
    <property type="match status" value="1"/>
</dbReference>
<evidence type="ECO:0000259" key="8">
    <source>
        <dbReference type="Pfam" id="PF13720"/>
    </source>
</evidence>
<keyword evidence="2" id="KW-0444">Lipid biosynthesis</keyword>
<dbReference type="NCBIfam" id="NF003657">
    <property type="entry name" value="PRK05289.1"/>
    <property type="match status" value="1"/>
</dbReference>
<dbReference type="SUPFAM" id="SSF51161">
    <property type="entry name" value="Trimeric LpxA-like enzymes"/>
    <property type="match status" value="1"/>
</dbReference>
<dbReference type="InterPro" id="IPR010137">
    <property type="entry name" value="Lipid_A_LpxA"/>
</dbReference>
<keyword evidence="6" id="KW-0443">Lipid metabolism</keyword>
<dbReference type="Pfam" id="PF13720">
    <property type="entry name" value="Acetyltransf_11"/>
    <property type="match status" value="1"/>
</dbReference>
<keyword evidence="1" id="KW-0963">Cytoplasm</keyword>
<dbReference type="RefSeq" id="WP_188451115.1">
    <property type="nucleotide sequence ID" value="NZ_BMFS01000002.1"/>
</dbReference>
<keyword evidence="10" id="KW-1185">Reference proteome</keyword>
<sequence>MSTQIHPSAIIEPGAELGADVEIGPFCQVGAKVKIGDRTRLVSHVSVRNQTEIGADCVIHPFAALGSPPQDFKYKGGDVSLIIGERNTLREHVTMHLGTETARTTTRVGSGGYFMVGAHVGHDCIVGDNVVFANNATLGGEVVIGDYVIMGGLSAIHQKCRVGRYAFVGGGAPVTGDVIPYGMVDNHGYLAGLNLVGLKRRGFSRDLIHDLRAAYRLIFSAEGAFSERIEDAGRLFEARPEVMEVINFVKAPAARPLCGPEQG</sequence>
<dbReference type="Pfam" id="PF00132">
    <property type="entry name" value="Hexapep"/>
    <property type="match status" value="1"/>
</dbReference>
<evidence type="ECO:0000256" key="4">
    <source>
        <dbReference type="ARBA" id="ARBA00022679"/>
    </source>
</evidence>
<dbReference type="NCBIfam" id="TIGR01852">
    <property type="entry name" value="lipid_A_lpxA"/>
    <property type="match status" value="1"/>
</dbReference>
<dbReference type="PANTHER" id="PTHR43480:SF1">
    <property type="entry name" value="ACYL-[ACYL-CARRIER-PROTEIN]--UDP-N-ACETYLGLUCOSAMINE O-ACYLTRANSFERASE, MITOCHONDRIAL-RELATED"/>
    <property type="match status" value="1"/>
</dbReference>
<dbReference type="InterPro" id="IPR037157">
    <property type="entry name" value="Acetyltransf_C_sf"/>
</dbReference>
<keyword evidence="4" id="KW-0808">Transferase</keyword>
<protein>
    <submittedName>
        <fullName evidence="9">Acyl-[acyl-carrier-protein]--UDP-N-acetylglucosamine O-acyltransferase</fullName>
    </submittedName>
</protein>
<dbReference type="Gene3D" id="2.160.10.10">
    <property type="entry name" value="Hexapeptide repeat proteins"/>
    <property type="match status" value="1"/>
</dbReference>
<feature type="domain" description="UDP N-acetylglucosamine O-acyltransferase C-terminal" evidence="8">
    <location>
        <begin position="177"/>
        <end position="252"/>
    </location>
</feature>
<proteinExistence type="predicted"/>
<gene>
    <name evidence="9" type="primary">lpxA</name>
    <name evidence="9" type="ORF">GCM10007420_06480</name>
</gene>
<dbReference type="InterPro" id="IPR018357">
    <property type="entry name" value="Hexapep_transf_CS"/>
</dbReference>
<comment type="caution">
    <text evidence="9">The sequence shown here is derived from an EMBL/GenBank/DDBJ whole genome shotgun (WGS) entry which is preliminary data.</text>
</comment>
<evidence type="ECO:0000256" key="2">
    <source>
        <dbReference type="ARBA" id="ARBA00022516"/>
    </source>
</evidence>
<keyword evidence="3" id="KW-0441">Lipid A biosynthesis</keyword>
<keyword evidence="5" id="KW-0677">Repeat</keyword>
<dbReference type="InterPro" id="IPR029098">
    <property type="entry name" value="Acetyltransf_C"/>
</dbReference>
<name>A0ABQ1XHK0_9PROT</name>
<dbReference type="EMBL" id="BMFS01000002">
    <property type="protein sequence ID" value="GGG93690.1"/>
    <property type="molecule type" value="Genomic_DNA"/>
</dbReference>
<reference evidence="10" key="1">
    <citation type="journal article" date="2019" name="Int. J. Syst. Evol. Microbiol.">
        <title>The Global Catalogue of Microorganisms (GCM) 10K type strain sequencing project: providing services to taxonomists for standard genome sequencing and annotation.</title>
        <authorList>
            <consortium name="The Broad Institute Genomics Platform"/>
            <consortium name="The Broad Institute Genome Sequencing Center for Infectious Disease"/>
            <person name="Wu L."/>
            <person name="Ma J."/>
        </authorList>
    </citation>
    <scope>NUCLEOTIDE SEQUENCE [LARGE SCALE GENOMIC DNA]</scope>
    <source>
        <strain evidence="10">CGMCC 1.12766</strain>
    </source>
</reference>
<dbReference type="Proteomes" id="UP000648722">
    <property type="component" value="Unassembled WGS sequence"/>
</dbReference>
<evidence type="ECO:0000256" key="3">
    <source>
        <dbReference type="ARBA" id="ARBA00022556"/>
    </source>
</evidence>
<dbReference type="Gene3D" id="1.20.1180.10">
    <property type="entry name" value="Udp N-acetylglucosamine O-acyltransferase, C-terminal domain"/>
    <property type="match status" value="1"/>
</dbReference>
<evidence type="ECO:0000256" key="6">
    <source>
        <dbReference type="ARBA" id="ARBA00023098"/>
    </source>
</evidence>
<evidence type="ECO:0000256" key="1">
    <source>
        <dbReference type="ARBA" id="ARBA00022490"/>
    </source>
</evidence>
<evidence type="ECO:0000256" key="7">
    <source>
        <dbReference type="ARBA" id="ARBA00023315"/>
    </source>
</evidence>
<keyword evidence="7" id="KW-0012">Acyltransferase</keyword>
<dbReference type="InterPro" id="IPR001451">
    <property type="entry name" value="Hexapep"/>
</dbReference>
<organism evidence="9 10">
    <name type="scientific">Glycocaulis albus</name>
    <dbReference type="NCBI Taxonomy" id="1382801"/>
    <lineage>
        <taxon>Bacteria</taxon>
        <taxon>Pseudomonadati</taxon>
        <taxon>Pseudomonadota</taxon>
        <taxon>Alphaproteobacteria</taxon>
        <taxon>Maricaulales</taxon>
        <taxon>Maricaulaceae</taxon>
        <taxon>Glycocaulis</taxon>
    </lineage>
</organism>
<evidence type="ECO:0000256" key="5">
    <source>
        <dbReference type="ARBA" id="ARBA00022737"/>
    </source>
</evidence>
<evidence type="ECO:0000313" key="9">
    <source>
        <dbReference type="EMBL" id="GGG93690.1"/>
    </source>
</evidence>
<dbReference type="PIRSF" id="PIRSF000456">
    <property type="entry name" value="UDP-GlcNAc_acltr"/>
    <property type="match status" value="1"/>
</dbReference>
<dbReference type="PROSITE" id="PS00101">
    <property type="entry name" value="HEXAPEP_TRANSFERASES"/>
    <property type="match status" value="1"/>
</dbReference>
<dbReference type="CDD" id="cd03351">
    <property type="entry name" value="LbH_UDP-GlcNAc_AT"/>
    <property type="match status" value="1"/>
</dbReference>
<dbReference type="InterPro" id="IPR011004">
    <property type="entry name" value="Trimer_LpxA-like_sf"/>
</dbReference>
<accession>A0ABQ1XHK0</accession>